<evidence type="ECO:0000259" key="9">
    <source>
        <dbReference type="Pfam" id="PF00361"/>
    </source>
</evidence>
<comment type="subcellular location">
    <subcellularLocation>
        <location evidence="1">Cell membrane</location>
        <topology evidence="1">Multi-pass membrane protein</topology>
    </subcellularLocation>
    <subcellularLocation>
        <location evidence="7">Membrane</location>
        <topology evidence="7">Multi-pass membrane protein</topology>
    </subcellularLocation>
</comment>
<dbReference type="GO" id="GO:0005886">
    <property type="term" value="C:plasma membrane"/>
    <property type="evidence" value="ECO:0007669"/>
    <property type="project" value="UniProtKB-SubCell"/>
</dbReference>
<feature type="transmembrane region" description="Helical" evidence="8">
    <location>
        <begin position="304"/>
        <end position="324"/>
    </location>
</feature>
<evidence type="ECO:0000313" key="10">
    <source>
        <dbReference type="EMBL" id="TMQ69456.1"/>
    </source>
</evidence>
<dbReference type="InterPro" id="IPR001750">
    <property type="entry name" value="ND/Mrp_TM"/>
</dbReference>
<keyword evidence="3" id="KW-1003">Cell membrane</keyword>
<dbReference type="PANTHER" id="PTHR42703">
    <property type="entry name" value="NADH DEHYDROGENASE"/>
    <property type="match status" value="1"/>
</dbReference>
<keyword evidence="5 8" id="KW-1133">Transmembrane helix</keyword>
<feature type="transmembrane region" description="Helical" evidence="8">
    <location>
        <begin position="427"/>
        <end position="443"/>
    </location>
</feature>
<reference evidence="10 11" key="1">
    <citation type="journal article" date="2019" name="Nat. Microbiol.">
        <title>Mediterranean grassland soil C-N compound turnover is dependent on rainfall and depth, and is mediated by genomically divergent microorganisms.</title>
        <authorList>
            <person name="Diamond S."/>
            <person name="Andeer P.F."/>
            <person name="Li Z."/>
            <person name="Crits-Christoph A."/>
            <person name="Burstein D."/>
            <person name="Anantharaman K."/>
            <person name="Lane K.R."/>
            <person name="Thomas B.C."/>
            <person name="Pan C."/>
            <person name="Northen T.R."/>
            <person name="Banfield J.F."/>
        </authorList>
    </citation>
    <scope>NUCLEOTIDE SEQUENCE [LARGE SCALE GENOMIC DNA]</scope>
    <source>
        <strain evidence="10">WS_10</strain>
    </source>
</reference>
<dbReference type="AlphaFoldDB" id="A0A538U0M3"/>
<feature type="transmembrane region" description="Helical" evidence="8">
    <location>
        <begin position="248"/>
        <end position="269"/>
    </location>
</feature>
<feature type="domain" description="NADH:quinone oxidoreductase/Mrp antiporter transmembrane" evidence="9">
    <location>
        <begin position="181"/>
        <end position="394"/>
    </location>
</feature>
<evidence type="ECO:0000256" key="1">
    <source>
        <dbReference type="ARBA" id="ARBA00004651"/>
    </source>
</evidence>
<evidence type="ECO:0000256" key="5">
    <source>
        <dbReference type="ARBA" id="ARBA00022989"/>
    </source>
</evidence>
<accession>A0A538U0M3</accession>
<dbReference type="PANTHER" id="PTHR42703:SF1">
    <property type="entry name" value="NA(+)_H(+) ANTIPORTER SUBUNIT D1"/>
    <property type="match status" value="1"/>
</dbReference>
<comment type="caution">
    <text evidence="10">The sequence shown here is derived from an EMBL/GenBank/DDBJ whole genome shotgun (WGS) entry which is preliminary data.</text>
</comment>
<evidence type="ECO:0000256" key="3">
    <source>
        <dbReference type="ARBA" id="ARBA00022475"/>
    </source>
</evidence>
<dbReference type="Proteomes" id="UP000319836">
    <property type="component" value="Unassembled WGS sequence"/>
</dbReference>
<evidence type="ECO:0000256" key="6">
    <source>
        <dbReference type="ARBA" id="ARBA00023136"/>
    </source>
</evidence>
<sequence>MGEAGLWLAGLLAPPVVVIGLSYLRGDVERLRRVAVVSSVAMVMVALAISLAPALHNFSIRSVALSWRPGGEKLLRIDTLSAALLPFAAGLWLLTVAVTPRANLDREGLRRTALATLLTTACFLTESAVALLVLSAASLWAFLSALGEPSHQRQRRVVAVYLGVSTLLFAVGVALFVGPGAHDTALETVGLWLIVIAALVRKGIVPFHAWVPEVFDHGRLGPAILFNAPQVGAYMTVVLIVPRASPEMLRIIALLALGTAVYGAALALVQSSARRACGYLFMSQSALVMAGLDCTSVTALAGGLLVWLSAGLAFAGLARCVLVLEARRGRLDLTTYHGGYERMPVLAVAFLAMGLACTGFPGTLGFIGQELLVNGAVSVFPVMGFAVVVASALTGLAVLRMYFSLFCGRSDVRAHASLRLGLRPREAWTFMALVITLIGLGLAPRPLVDSRFAASDEILRQRERRDVETPAAPAVSP</sequence>
<dbReference type="InterPro" id="IPR050586">
    <property type="entry name" value="CPA3_Na-H_Antiporter_D"/>
</dbReference>
<evidence type="ECO:0000313" key="11">
    <source>
        <dbReference type="Proteomes" id="UP000319836"/>
    </source>
</evidence>
<organism evidence="10 11">
    <name type="scientific">Eiseniibacteriota bacterium</name>
    <dbReference type="NCBI Taxonomy" id="2212470"/>
    <lineage>
        <taxon>Bacteria</taxon>
        <taxon>Candidatus Eiseniibacteriota</taxon>
    </lineage>
</organism>
<evidence type="ECO:0000256" key="2">
    <source>
        <dbReference type="ARBA" id="ARBA00005346"/>
    </source>
</evidence>
<name>A0A538U0M3_UNCEI</name>
<comment type="similarity">
    <text evidence="2">Belongs to the CPA3 antiporters (TC 2.A.63) subunit D family.</text>
</comment>
<feature type="transmembrane region" description="Helical" evidence="8">
    <location>
        <begin position="379"/>
        <end position="406"/>
    </location>
</feature>
<evidence type="ECO:0000256" key="8">
    <source>
        <dbReference type="SAM" id="Phobius"/>
    </source>
</evidence>
<evidence type="ECO:0000256" key="7">
    <source>
        <dbReference type="RuleBase" id="RU000320"/>
    </source>
</evidence>
<feature type="transmembrane region" description="Helical" evidence="8">
    <location>
        <begin position="345"/>
        <end position="367"/>
    </location>
</feature>
<gene>
    <name evidence="10" type="ORF">E6K80_11635</name>
</gene>
<feature type="transmembrane region" description="Helical" evidence="8">
    <location>
        <begin position="158"/>
        <end position="177"/>
    </location>
</feature>
<proteinExistence type="inferred from homology"/>
<dbReference type="Pfam" id="PF00361">
    <property type="entry name" value="Proton_antipo_M"/>
    <property type="match status" value="1"/>
</dbReference>
<keyword evidence="6 8" id="KW-0472">Membrane</keyword>
<feature type="transmembrane region" description="Helical" evidence="8">
    <location>
        <begin position="36"/>
        <end position="58"/>
    </location>
</feature>
<keyword evidence="4 7" id="KW-0812">Transmembrane</keyword>
<feature type="transmembrane region" description="Helical" evidence="8">
    <location>
        <begin position="189"/>
        <end position="211"/>
    </location>
</feature>
<evidence type="ECO:0000256" key="4">
    <source>
        <dbReference type="ARBA" id="ARBA00022692"/>
    </source>
</evidence>
<dbReference type="EMBL" id="VBPA01000297">
    <property type="protein sequence ID" value="TMQ69456.1"/>
    <property type="molecule type" value="Genomic_DNA"/>
</dbReference>
<protein>
    <submittedName>
        <fullName evidence="10">Oxidoreductase</fullName>
    </submittedName>
</protein>
<feature type="transmembrane region" description="Helical" evidence="8">
    <location>
        <begin position="118"/>
        <end position="146"/>
    </location>
</feature>
<feature type="transmembrane region" description="Helical" evidence="8">
    <location>
        <begin position="223"/>
        <end position="242"/>
    </location>
</feature>
<feature type="transmembrane region" description="Helical" evidence="8">
    <location>
        <begin position="79"/>
        <end position="98"/>
    </location>
</feature>